<protein>
    <submittedName>
        <fullName evidence="2">Uncharacterized protein</fullName>
    </submittedName>
</protein>
<dbReference type="Proteomes" id="UP000824469">
    <property type="component" value="Unassembled WGS sequence"/>
</dbReference>
<reference evidence="2 3" key="1">
    <citation type="journal article" date="2021" name="Nat. Plants">
        <title>The Taxus genome provides insights into paclitaxel biosynthesis.</title>
        <authorList>
            <person name="Xiong X."/>
            <person name="Gou J."/>
            <person name="Liao Q."/>
            <person name="Li Y."/>
            <person name="Zhou Q."/>
            <person name="Bi G."/>
            <person name="Li C."/>
            <person name="Du R."/>
            <person name="Wang X."/>
            <person name="Sun T."/>
            <person name="Guo L."/>
            <person name="Liang H."/>
            <person name="Lu P."/>
            <person name="Wu Y."/>
            <person name="Zhang Z."/>
            <person name="Ro D.K."/>
            <person name="Shang Y."/>
            <person name="Huang S."/>
            <person name="Yan J."/>
        </authorList>
    </citation>
    <scope>NUCLEOTIDE SEQUENCE [LARGE SCALE GENOMIC DNA]</scope>
    <source>
        <strain evidence="2">Ta-2019</strain>
    </source>
</reference>
<organism evidence="2 3">
    <name type="scientific">Taxus chinensis</name>
    <name type="common">Chinese yew</name>
    <name type="synonym">Taxus wallichiana var. chinensis</name>
    <dbReference type="NCBI Taxonomy" id="29808"/>
    <lineage>
        <taxon>Eukaryota</taxon>
        <taxon>Viridiplantae</taxon>
        <taxon>Streptophyta</taxon>
        <taxon>Embryophyta</taxon>
        <taxon>Tracheophyta</taxon>
        <taxon>Spermatophyta</taxon>
        <taxon>Pinopsida</taxon>
        <taxon>Pinidae</taxon>
        <taxon>Conifers II</taxon>
        <taxon>Cupressales</taxon>
        <taxon>Taxaceae</taxon>
        <taxon>Taxus</taxon>
    </lineage>
</organism>
<dbReference type="PANTHER" id="PTHR35114:SF1">
    <property type="entry name" value="CYTOCHROME OXIDASE COMPLEX ASSEMBLY PROTEIN"/>
    <property type="match status" value="1"/>
</dbReference>
<keyword evidence="1" id="KW-1133">Transmembrane helix</keyword>
<name>A0AA38C147_TAXCH</name>
<sequence>VSSSVEPVGKRRFARKAISFILLSVTGGFVLSAVDDFAVYHKCSSKAIEKAINDESIREALGEPITRGAWYNASLAVVNKKSSASCTFPIIGPRGNGILQAKAVSHG</sequence>
<evidence type="ECO:0000313" key="3">
    <source>
        <dbReference type="Proteomes" id="UP000824469"/>
    </source>
</evidence>
<dbReference type="OMA" id="HSASCTF"/>
<feature type="non-terminal residue" evidence="2">
    <location>
        <position position="107"/>
    </location>
</feature>
<accession>A0AA38C147</accession>
<keyword evidence="3" id="KW-1185">Reference proteome</keyword>
<evidence type="ECO:0000256" key="1">
    <source>
        <dbReference type="SAM" id="Phobius"/>
    </source>
</evidence>
<feature type="transmembrane region" description="Helical" evidence="1">
    <location>
        <begin position="20"/>
        <end position="40"/>
    </location>
</feature>
<dbReference type="EMBL" id="JAHRHJ020003813">
    <property type="protein sequence ID" value="KAH9287733.1"/>
    <property type="molecule type" value="Genomic_DNA"/>
</dbReference>
<feature type="non-terminal residue" evidence="2">
    <location>
        <position position="1"/>
    </location>
</feature>
<keyword evidence="1" id="KW-0472">Membrane</keyword>
<gene>
    <name evidence="2" type="ORF">KI387_031850</name>
</gene>
<dbReference type="PANTHER" id="PTHR35114">
    <property type="entry name" value="CYTOCHROME OXIDASE COMPLEX ASSEMBLY PROTEIN"/>
    <property type="match status" value="1"/>
</dbReference>
<comment type="caution">
    <text evidence="2">The sequence shown here is derived from an EMBL/GenBank/DDBJ whole genome shotgun (WGS) entry which is preliminary data.</text>
</comment>
<evidence type="ECO:0000313" key="2">
    <source>
        <dbReference type="EMBL" id="KAH9287733.1"/>
    </source>
</evidence>
<proteinExistence type="predicted"/>
<keyword evidence="1" id="KW-0812">Transmembrane</keyword>
<dbReference type="AlphaFoldDB" id="A0AA38C147"/>